<evidence type="ECO:0008006" key="4">
    <source>
        <dbReference type="Google" id="ProtNLM"/>
    </source>
</evidence>
<feature type="transmembrane region" description="Helical" evidence="1">
    <location>
        <begin position="38"/>
        <end position="55"/>
    </location>
</feature>
<comment type="caution">
    <text evidence="2">The sequence shown here is derived from an EMBL/GenBank/DDBJ whole genome shotgun (WGS) entry which is preliminary data.</text>
</comment>
<evidence type="ECO:0000313" key="2">
    <source>
        <dbReference type="EMBL" id="GAA0593678.1"/>
    </source>
</evidence>
<keyword evidence="1" id="KW-1133">Transmembrane helix</keyword>
<gene>
    <name evidence="2" type="ORF">GCM10009001_07320</name>
</gene>
<evidence type="ECO:0000313" key="3">
    <source>
        <dbReference type="Proteomes" id="UP001500866"/>
    </source>
</evidence>
<keyword evidence="1" id="KW-0812">Transmembrane</keyword>
<protein>
    <recommendedName>
        <fullName evidence="4">DUF3953 domain-containing protein</fullName>
    </recommendedName>
</protein>
<dbReference type="EMBL" id="BAAADS010000003">
    <property type="protein sequence ID" value="GAA0593678.1"/>
    <property type="molecule type" value="Genomic_DNA"/>
</dbReference>
<organism evidence="2 3">
    <name type="scientific">Virgibacillus siamensis</name>
    <dbReference type="NCBI Taxonomy" id="480071"/>
    <lineage>
        <taxon>Bacteria</taxon>
        <taxon>Bacillati</taxon>
        <taxon>Bacillota</taxon>
        <taxon>Bacilli</taxon>
        <taxon>Bacillales</taxon>
        <taxon>Bacillaceae</taxon>
        <taxon>Virgibacillus</taxon>
    </lineage>
</organism>
<keyword evidence="1" id="KW-0472">Membrane</keyword>
<accession>A0ABN1FME1</accession>
<name>A0ABN1FME1_9BACI</name>
<feature type="transmembrane region" description="Helical" evidence="1">
    <location>
        <begin position="6"/>
        <end position="26"/>
    </location>
</feature>
<dbReference type="Proteomes" id="UP001500866">
    <property type="component" value="Unassembled WGS sequence"/>
</dbReference>
<reference evidence="2 3" key="1">
    <citation type="journal article" date="2019" name="Int. J. Syst. Evol. Microbiol.">
        <title>The Global Catalogue of Microorganisms (GCM) 10K type strain sequencing project: providing services to taxonomists for standard genome sequencing and annotation.</title>
        <authorList>
            <consortium name="The Broad Institute Genomics Platform"/>
            <consortium name="The Broad Institute Genome Sequencing Center for Infectious Disease"/>
            <person name="Wu L."/>
            <person name="Ma J."/>
        </authorList>
    </citation>
    <scope>NUCLEOTIDE SEQUENCE [LARGE SCALE GENOMIC DNA]</scope>
    <source>
        <strain evidence="2 3">JCM 15395</strain>
    </source>
</reference>
<sequence>MLDSFILQIVFVCGIIFGLMMFLSTITRKSNKDTYQMMLSIAVVVMCVTSFLLTID</sequence>
<keyword evidence="3" id="KW-1185">Reference proteome</keyword>
<proteinExistence type="predicted"/>
<evidence type="ECO:0000256" key="1">
    <source>
        <dbReference type="SAM" id="Phobius"/>
    </source>
</evidence>